<comment type="caution">
    <text evidence="1">Lacks conserved residue(s) required for the propagation of feature annotation.</text>
</comment>
<dbReference type="Proteomes" id="UP000645257">
    <property type="component" value="Unassembled WGS sequence"/>
</dbReference>
<comment type="caution">
    <text evidence="3">The sequence shown here is derived from an EMBL/GenBank/DDBJ whole genome shotgun (WGS) entry which is preliminary data.</text>
</comment>
<dbReference type="HAMAP" id="MF_01411">
    <property type="entry name" value="LPS_assembly_LptD"/>
    <property type="match status" value="1"/>
</dbReference>
<comment type="subunit">
    <text evidence="1">Component of the lipopolysaccharide transport and assembly complex. Interacts with LptE and LptA.</text>
</comment>
<dbReference type="GO" id="GO:0043165">
    <property type="term" value="P:Gram-negative-bacterium-type cell outer membrane assembly"/>
    <property type="evidence" value="ECO:0007669"/>
    <property type="project" value="UniProtKB-UniRule"/>
</dbReference>
<dbReference type="GO" id="GO:0009279">
    <property type="term" value="C:cell outer membrane"/>
    <property type="evidence" value="ECO:0007669"/>
    <property type="project" value="UniProtKB-SubCell"/>
</dbReference>
<comment type="subcellular location">
    <subcellularLocation>
        <location evidence="1">Cell outer membrane</location>
    </subcellularLocation>
</comment>
<dbReference type="PANTHER" id="PTHR30189:SF1">
    <property type="entry name" value="LPS-ASSEMBLY PROTEIN LPTD"/>
    <property type="match status" value="1"/>
</dbReference>
<keyword evidence="1" id="KW-0998">Cell outer membrane</keyword>
<accession>A0A918P0M8</accession>
<keyword evidence="1" id="KW-0472">Membrane</keyword>
<feature type="domain" description="LptD C-terminal" evidence="2">
    <location>
        <begin position="276"/>
        <end position="650"/>
    </location>
</feature>
<sequence>MTPIALALATAFTLQTARSEQIEDSVALPAQVPGQVRMDADHVDGQLDTLLKARGNVVTHKDDQTVLSEWLDYYRESSRLKAGDAFRIIKPNEQVDGRLLDYYLDSHTGSAQSPVFRSRQKGATLRGKGDHLEFNGPDQYRIRRSEATTCEPGDESWYLKSSTLDLDYVSNVGVARNATLFFQGVPIGYTPWIDFPLNNGRKTGFLIPTLKTTNNGTELTVPYYFNLAPNYDLTLTPHTNTKHGIGMGAEFRYLQPGYSGTLFTDQLPKDAVTKQHRYVWSGQHIQRLSPQLTFGYDATKVSDDDYFRDFGDRQAIAANVNLLREAWVNYAMSWTGGSANAQARMQRYQTLQDPLSPVTPPYARLPQLTFTAYQTLPQGFSANLTSELTQFSHPTQQEGTRLIAYPSVTWNFARTWGFLRPKLGVNYTNYDLAAYQGAASRNATRTLPVFTVDSGLYFDRDTRLLGSDYTQTLEPRLYYVNIPTKAQSQLPNFDSSENDIGFAQLFTENRFSGGDRINGANQVSAALTSSLINQDTGLETLRVAVGQRFYFRNDDISLSGAETQRKKNGSDILASIGGSLTRSLRLDSSYQYNNDLGKTQRYDMGVIYQPKQGKTLSVRYRYGRDEQVSATRRDYLRQLDIAVQWPLTKNVYALARNNYSLRDRKNLEQLAGVEYNQGCWSVRLVGQRYVTNLVTTRTAYFIQLELKGIGGLGSNPIDTLRLAIPGYSQTRSVEP</sequence>
<keyword evidence="4" id="KW-1185">Reference proteome</keyword>
<evidence type="ECO:0000313" key="4">
    <source>
        <dbReference type="Proteomes" id="UP000645257"/>
    </source>
</evidence>
<comment type="function">
    <text evidence="1">Together with LptE, is involved in the assembly of lipopolysaccharide (LPS) at the surface of the outer membrane.</text>
</comment>
<keyword evidence="1" id="KW-0732">Signal</keyword>
<reference evidence="3" key="1">
    <citation type="journal article" date="2014" name="Int. J. Syst. Evol. Microbiol.">
        <title>Complete genome sequence of Corynebacterium casei LMG S-19264T (=DSM 44701T), isolated from a smear-ripened cheese.</title>
        <authorList>
            <consortium name="US DOE Joint Genome Institute (JGI-PGF)"/>
            <person name="Walter F."/>
            <person name="Albersmeier A."/>
            <person name="Kalinowski J."/>
            <person name="Ruckert C."/>
        </authorList>
    </citation>
    <scope>NUCLEOTIDE SEQUENCE</scope>
    <source>
        <strain evidence="3">KCTC 32182</strain>
    </source>
</reference>
<reference evidence="3" key="2">
    <citation type="submission" date="2020-09" db="EMBL/GenBank/DDBJ databases">
        <authorList>
            <person name="Sun Q."/>
            <person name="Kim S."/>
        </authorList>
    </citation>
    <scope>NUCLEOTIDE SEQUENCE</scope>
    <source>
        <strain evidence="3">KCTC 32182</strain>
    </source>
</reference>
<protein>
    <recommendedName>
        <fullName evidence="1">LPS-assembly protein LptD</fullName>
    </recommendedName>
</protein>
<dbReference type="InterPro" id="IPR020889">
    <property type="entry name" value="LipoPS_assembly_LptD"/>
</dbReference>
<dbReference type="InterPro" id="IPR007543">
    <property type="entry name" value="LptD_C"/>
</dbReference>
<proteinExistence type="inferred from homology"/>
<name>A0A918P0M8_9NEIS</name>
<dbReference type="Pfam" id="PF04453">
    <property type="entry name" value="LptD"/>
    <property type="match status" value="1"/>
</dbReference>
<dbReference type="GO" id="GO:0015920">
    <property type="term" value="P:lipopolysaccharide transport"/>
    <property type="evidence" value="ECO:0007669"/>
    <property type="project" value="InterPro"/>
</dbReference>
<dbReference type="EMBL" id="BMYX01000004">
    <property type="protein sequence ID" value="GGY10019.1"/>
    <property type="molecule type" value="Genomic_DNA"/>
</dbReference>
<gene>
    <name evidence="1 3" type="primary">lptD</name>
    <name evidence="3" type="ORF">GCM10011289_11180</name>
</gene>
<evidence type="ECO:0000256" key="1">
    <source>
        <dbReference type="HAMAP-Rule" id="MF_01411"/>
    </source>
</evidence>
<dbReference type="PANTHER" id="PTHR30189">
    <property type="entry name" value="LPS-ASSEMBLY PROTEIN"/>
    <property type="match status" value="1"/>
</dbReference>
<dbReference type="InterPro" id="IPR050218">
    <property type="entry name" value="LptD"/>
</dbReference>
<organism evidence="3 4">
    <name type="scientific">Paludibacterium paludis</name>
    <dbReference type="NCBI Taxonomy" id="1225769"/>
    <lineage>
        <taxon>Bacteria</taxon>
        <taxon>Pseudomonadati</taxon>
        <taxon>Pseudomonadota</taxon>
        <taxon>Betaproteobacteria</taxon>
        <taxon>Neisseriales</taxon>
        <taxon>Chromobacteriaceae</taxon>
        <taxon>Paludibacterium</taxon>
    </lineage>
</organism>
<dbReference type="AlphaFoldDB" id="A0A918P0M8"/>
<comment type="similarity">
    <text evidence="1">Belongs to the LptD family.</text>
</comment>
<evidence type="ECO:0000313" key="3">
    <source>
        <dbReference type="EMBL" id="GGY10019.1"/>
    </source>
</evidence>
<dbReference type="GO" id="GO:1990351">
    <property type="term" value="C:transporter complex"/>
    <property type="evidence" value="ECO:0007669"/>
    <property type="project" value="TreeGrafter"/>
</dbReference>
<evidence type="ECO:0000259" key="2">
    <source>
        <dbReference type="Pfam" id="PF04453"/>
    </source>
</evidence>